<reference evidence="2" key="3">
    <citation type="submission" date="2023-12" db="EMBL/GenBank/DDBJ databases">
        <authorList>
            <person name="Sun Q."/>
            <person name="Inoue M."/>
        </authorList>
    </citation>
    <scope>NUCLEOTIDE SEQUENCE</scope>
    <source>
        <strain evidence="2">JCM 9651</strain>
    </source>
</reference>
<feature type="region of interest" description="Disordered" evidence="1">
    <location>
        <begin position="1"/>
        <end position="32"/>
    </location>
</feature>
<evidence type="ECO:0000256" key="1">
    <source>
        <dbReference type="SAM" id="MobiDB-lite"/>
    </source>
</evidence>
<accession>A0ABP6S4H4</accession>
<name>A0ABP6S4H4_9ACTN</name>
<keyword evidence="4" id="KW-1185">Reference proteome</keyword>
<dbReference type="EMBL" id="BAAAYL010000001">
    <property type="protein sequence ID" value="GAA3368040.1"/>
    <property type="molecule type" value="Genomic_DNA"/>
</dbReference>
<evidence type="ECO:0000313" key="3">
    <source>
        <dbReference type="EMBL" id="GAA3379653.1"/>
    </source>
</evidence>
<feature type="compositionally biased region" description="Polar residues" evidence="1">
    <location>
        <begin position="1"/>
        <end position="17"/>
    </location>
</feature>
<gene>
    <name evidence="2" type="ORF">GCM10020367_04770</name>
    <name evidence="3" type="ORF">GCM10020367_64080</name>
</gene>
<feature type="region of interest" description="Disordered" evidence="1">
    <location>
        <begin position="104"/>
        <end position="133"/>
    </location>
</feature>
<reference evidence="2" key="1">
    <citation type="journal article" date="2014" name="Int. J. Syst. Evol. Microbiol.">
        <title>Complete genome of a new Firmicutes species belonging to the dominant human colonic microbiota ('Ruminococcus bicirculans') reveals two chromosomes and a selective capacity to utilize plant glucans.</title>
        <authorList>
            <consortium name="NISC Comparative Sequencing Program"/>
            <person name="Wegmann U."/>
            <person name="Louis P."/>
            <person name="Goesmann A."/>
            <person name="Henrissat B."/>
            <person name="Duncan S.H."/>
            <person name="Flint H.J."/>
        </authorList>
    </citation>
    <scope>NUCLEOTIDE SEQUENCE</scope>
    <source>
        <strain evidence="2">JCM 9651</strain>
    </source>
</reference>
<comment type="caution">
    <text evidence="2">The sequence shown here is derived from an EMBL/GenBank/DDBJ whole genome shotgun (WGS) entry which is preliminary data.</text>
</comment>
<evidence type="ECO:0000313" key="2">
    <source>
        <dbReference type="EMBL" id="GAA3368040.1"/>
    </source>
</evidence>
<organism evidence="2 4">
    <name type="scientific">Streptomyces sannanensis</name>
    <dbReference type="NCBI Taxonomy" id="285536"/>
    <lineage>
        <taxon>Bacteria</taxon>
        <taxon>Bacillati</taxon>
        <taxon>Actinomycetota</taxon>
        <taxon>Actinomycetes</taxon>
        <taxon>Kitasatosporales</taxon>
        <taxon>Streptomycetaceae</taxon>
        <taxon>Streptomyces</taxon>
    </lineage>
</organism>
<reference evidence="4" key="2">
    <citation type="journal article" date="2019" name="Int. J. Syst. Evol. Microbiol.">
        <title>The Global Catalogue of Microorganisms (GCM) 10K type strain sequencing project: providing services to taxonomists for standard genome sequencing and annotation.</title>
        <authorList>
            <consortium name="The Broad Institute Genomics Platform"/>
            <consortium name="The Broad Institute Genome Sequencing Center for Infectious Disease"/>
            <person name="Wu L."/>
            <person name="Ma J."/>
        </authorList>
    </citation>
    <scope>NUCLEOTIDE SEQUENCE [LARGE SCALE GENOMIC DNA]</scope>
    <source>
        <strain evidence="4">JCM 9651</strain>
    </source>
</reference>
<protein>
    <submittedName>
        <fullName evidence="2">Uncharacterized protein</fullName>
    </submittedName>
</protein>
<evidence type="ECO:0000313" key="4">
    <source>
        <dbReference type="Proteomes" id="UP001499990"/>
    </source>
</evidence>
<proteinExistence type="predicted"/>
<sequence length="133" mass="13682">MSSTGTETVTGAHSNSAVAEPSTRALSPKIRQNKDTGCQASFVVTIPTTICYASPSAGPGSDSLVYRDNPAFAAACPLLRPACPVLAAAVDGIRHPSGTVRCAPAPGRLHSSSPRKWVLRPMAADRPDDQGGV</sequence>
<feature type="compositionally biased region" description="Basic and acidic residues" evidence="1">
    <location>
        <begin position="123"/>
        <end position="133"/>
    </location>
</feature>
<dbReference type="EMBL" id="BAAAYL010000001">
    <property type="protein sequence ID" value="GAA3379653.1"/>
    <property type="molecule type" value="Genomic_DNA"/>
</dbReference>
<dbReference type="Proteomes" id="UP001499990">
    <property type="component" value="Unassembled WGS sequence"/>
</dbReference>